<evidence type="ECO:0000256" key="7">
    <source>
        <dbReference type="SAM" id="MobiDB-lite"/>
    </source>
</evidence>
<dbReference type="Gene3D" id="3.40.190.10">
    <property type="entry name" value="Periplasmic binding protein-like II"/>
    <property type="match status" value="2"/>
</dbReference>
<dbReference type="NCBIfam" id="TIGR00212">
    <property type="entry name" value="hemC"/>
    <property type="match status" value="1"/>
</dbReference>
<dbReference type="RefSeq" id="WP_225873609.1">
    <property type="nucleotide sequence ID" value="NZ_BKDJ01000001.1"/>
</dbReference>
<evidence type="ECO:0000256" key="3">
    <source>
        <dbReference type="ARBA" id="ARBA00022679"/>
    </source>
</evidence>
<dbReference type="InterPro" id="IPR022417">
    <property type="entry name" value="Porphobilin_deaminase_N"/>
</dbReference>
<evidence type="ECO:0000256" key="6">
    <source>
        <dbReference type="HAMAP-Rule" id="MF_00260"/>
    </source>
</evidence>
<dbReference type="EC" id="2.5.1.61" evidence="6"/>
<evidence type="ECO:0000256" key="4">
    <source>
        <dbReference type="ARBA" id="ARBA00023244"/>
    </source>
</evidence>
<dbReference type="GO" id="GO:0006782">
    <property type="term" value="P:protoporphyrinogen IX biosynthetic process"/>
    <property type="evidence" value="ECO:0007669"/>
    <property type="project" value="UniProtKB-UniRule"/>
</dbReference>
<dbReference type="HAMAP" id="MF_00260">
    <property type="entry name" value="Porphobil_deam"/>
    <property type="match status" value="1"/>
</dbReference>
<evidence type="ECO:0000313" key="11">
    <source>
        <dbReference type="Proteomes" id="UP000325307"/>
    </source>
</evidence>
<dbReference type="EMBL" id="BKDJ01000001">
    <property type="protein sequence ID" value="GER21829.1"/>
    <property type="molecule type" value="Genomic_DNA"/>
</dbReference>
<dbReference type="PROSITE" id="PS00533">
    <property type="entry name" value="PORPHOBILINOGEN_DEAM"/>
    <property type="match status" value="1"/>
</dbReference>
<comment type="similarity">
    <text evidence="2 6">Belongs to the HMBS family.</text>
</comment>
<dbReference type="PRINTS" id="PR00151">
    <property type="entry name" value="PORPHBDMNASE"/>
</dbReference>
<dbReference type="Pfam" id="PF01379">
    <property type="entry name" value="Porphobil_deam"/>
    <property type="match status" value="1"/>
</dbReference>
<sequence>MSTEGMGPEGVGTGNGPAPGPGTAAETGFVVGTRGSALAVTQTTTVAEALAAESGLAYELVRVKTEGDVTSGPLSQLGGTGVFAAALRVSLLEGGCDVAIHSLKDLPSRQPPGLVIAATPRRVDVRDALCARDGLTLGTLPAGATVGTGSPRRAAQLRAARPDLEVVDIRGNVGTRLGRVKGQAPAADDGGVGHGFQGDLDAVVLASAGLLRLGLQDHITEYLDPAVMLPAPGQGSLAVECRPETAAAGALAGALAALDDHDTRLAVTAERALLARLEAGCSAPIGALARVEGDALVLEAAVCSTDGTEVLRRSATGRDLTVSGAELVGRSLAELLLGEGAAALADLRTDVPVDPEGH</sequence>
<name>A0A5A7NMQ1_9MICC</name>
<dbReference type="AlphaFoldDB" id="A0A5A7NMQ1"/>
<organism evidence="10 11">
    <name type="scientific">Zafaria cholistanensis</name>
    <dbReference type="NCBI Taxonomy" id="1682741"/>
    <lineage>
        <taxon>Bacteria</taxon>
        <taxon>Bacillati</taxon>
        <taxon>Actinomycetota</taxon>
        <taxon>Actinomycetes</taxon>
        <taxon>Micrococcales</taxon>
        <taxon>Micrococcaceae</taxon>
        <taxon>Zafaria</taxon>
    </lineage>
</organism>
<dbReference type="SUPFAM" id="SSF54782">
    <property type="entry name" value="Porphobilinogen deaminase (hydroxymethylbilane synthase), C-terminal domain"/>
    <property type="match status" value="1"/>
</dbReference>
<dbReference type="PANTHER" id="PTHR11557:SF0">
    <property type="entry name" value="PORPHOBILINOGEN DEAMINASE"/>
    <property type="match status" value="1"/>
</dbReference>
<comment type="caution">
    <text evidence="10">The sequence shown here is derived from an EMBL/GenBank/DDBJ whole genome shotgun (WGS) entry which is preliminary data.</text>
</comment>
<accession>A0A5A7NMQ1</accession>
<feature type="compositionally biased region" description="Gly residues" evidence="7">
    <location>
        <begin position="7"/>
        <end position="17"/>
    </location>
</feature>
<gene>
    <name evidence="6 10" type="primary">hemC</name>
    <name evidence="10" type="ORF">NCCP1664_03260</name>
</gene>
<evidence type="ECO:0000256" key="2">
    <source>
        <dbReference type="ARBA" id="ARBA00005638"/>
    </source>
</evidence>
<feature type="region of interest" description="Disordered" evidence="7">
    <location>
        <begin position="1"/>
        <end position="27"/>
    </location>
</feature>
<keyword evidence="11" id="KW-1185">Reference proteome</keyword>
<dbReference type="InterPro" id="IPR000860">
    <property type="entry name" value="HemC"/>
</dbReference>
<dbReference type="InterPro" id="IPR022419">
    <property type="entry name" value="Porphobilin_deaminase_cofac_BS"/>
</dbReference>
<dbReference type="SUPFAM" id="SSF53850">
    <property type="entry name" value="Periplasmic binding protein-like II"/>
    <property type="match status" value="1"/>
</dbReference>
<reference evidence="10 11" key="1">
    <citation type="submission" date="2019-09" db="EMBL/GenBank/DDBJ databases">
        <title>Arthrobacter zafarii sp. nov., a moderately thermotolerant and halotolerant actinobacterium isolated from Cholistan desert soil of Pakistan.</title>
        <authorList>
            <person name="Amin A."/>
            <person name="Ahmed I."/>
            <person name="Khalid N."/>
            <person name="Schumann P."/>
            <person name="Busse H.J."/>
            <person name="Khan I.U."/>
            <person name="Li S."/>
            <person name="Li W.J."/>
        </authorList>
    </citation>
    <scope>NUCLEOTIDE SEQUENCE [LARGE SCALE GENOMIC DNA]</scope>
    <source>
        <strain evidence="10 11">NCCP-1664</strain>
    </source>
</reference>
<dbReference type="PANTHER" id="PTHR11557">
    <property type="entry name" value="PORPHOBILINOGEN DEAMINASE"/>
    <property type="match status" value="1"/>
</dbReference>
<evidence type="ECO:0000256" key="5">
    <source>
        <dbReference type="ARBA" id="ARBA00048169"/>
    </source>
</evidence>
<feature type="modified residue" description="S-(dipyrrolylmethanemethyl)cysteine" evidence="6">
    <location>
        <position position="281"/>
    </location>
</feature>
<evidence type="ECO:0000313" key="10">
    <source>
        <dbReference type="EMBL" id="GER21829.1"/>
    </source>
</evidence>
<feature type="domain" description="Porphobilinogen deaminase C-terminal" evidence="9">
    <location>
        <begin position="265"/>
        <end position="337"/>
    </location>
</feature>
<comment type="cofactor">
    <cofactor evidence="6">
        <name>dipyrromethane</name>
        <dbReference type="ChEBI" id="CHEBI:60342"/>
    </cofactor>
    <text evidence="6">Binds 1 dipyrromethane group covalently.</text>
</comment>
<evidence type="ECO:0000259" key="8">
    <source>
        <dbReference type="Pfam" id="PF01379"/>
    </source>
</evidence>
<dbReference type="Gene3D" id="3.30.160.40">
    <property type="entry name" value="Porphobilinogen deaminase, C-terminal domain"/>
    <property type="match status" value="1"/>
</dbReference>
<dbReference type="Pfam" id="PF03900">
    <property type="entry name" value="Porphobil_deamC"/>
    <property type="match status" value="1"/>
</dbReference>
<feature type="domain" description="Porphobilinogen deaminase N-terminal" evidence="8">
    <location>
        <begin position="30"/>
        <end position="245"/>
    </location>
</feature>
<dbReference type="GO" id="GO:0004418">
    <property type="term" value="F:hydroxymethylbilane synthase activity"/>
    <property type="evidence" value="ECO:0007669"/>
    <property type="project" value="UniProtKB-UniRule"/>
</dbReference>
<comment type="subunit">
    <text evidence="6">Monomer.</text>
</comment>
<comment type="function">
    <text evidence="1 6">Tetrapolymerization of the monopyrrole PBG into the hydroxymethylbilane pre-uroporphyrinogen in several discrete steps.</text>
</comment>
<keyword evidence="4 6" id="KW-0627">Porphyrin biosynthesis</keyword>
<evidence type="ECO:0000259" key="9">
    <source>
        <dbReference type="Pfam" id="PF03900"/>
    </source>
</evidence>
<dbReference type="InterPro" id="IPR036803">
    <property type="entry name" value="Porphobilinogen_deaminase_C_sf"/>
</dbReference>
<proteinExistence type="inferred from homology"/>
<dbReference type="PIRSF" id="PIRSF001438">
    <property type="entry name" value="4pyrrol_synth_OHMeBilane_synth"/>
    <property type="match status" value="1"/>
</dbReference>
<dbReference type="InterPro" id="IPR022418">
    <property type="entry name" value="Porphobilinogen_deaminase_C"/>
</dbReference>
<comment type="miscellaneous">
    <text evidence="6">The porphobilinogen subunits are added to the dipyrromethane group.</text>
</comment>
<evidence type="ECO:0000256" key="1">
    <source>
        <dbReference type="ARBA" id="ARBA00002869"/>
    </source>
</evidence>
<dbReference type="Proteomes" id="UP000325307">
    <property type="component" value="Unassembled WGS sequence"/>
</dbReference>
<dbReference type="GO" id="GO:0005737">
    <property type="term" value="C:cytoplasm"/>
    <property type="evidence" value="ECO:0007669"/>
    <property type="project" value="UniProtKB-UniRule"/>
</dbReference>
<keyword evidence="3 6" id="KW-0808">Transferase</keyword>
<comment type="catalytic activity">
    <reaction evidence="5 6">
        <text>4 porphobilinogen + H2O = hydroxymethylbilane + 4 NH4(+)</text>
        <dbReference type="Rhea" id="RHEA:13185"/>
        <dbReference type="ChEBI" id="CHEBI:15377"/>
        <dbReference type="ChEBI" id="CHEBI:28938"/>
        <dbReference type="ChEBI" id="CHEBI:57845"/>
        <dbReference type="ChEBI" id="CHEBI:58126"/>
        <dbReference type="EC" id="2.5.1.61"/>
    </reaction>
</comment>
<protein>
    <recommendedName>
        <fullName evidence="6">Porphobilinogen deaminase</fullName>
        <shortName evidence="6">PBG</shortName>
        <ecNumber evidence="6">2.5.1.61</ecNumber>
    </recommendedName>
    <alternativeName>
        <fullName evidence="6">Hydroxymethylbilane synthase</fullName>
        <shortName evidence="6">HMBS</shortName>
    </alternativeName>
    <alternativeName>
        <fullName evidence="6">Pre-uroporphyrinogen synthase</fullName>
    </alternativeName>
</protein>